<gene>
    <name evidence="2" type="ORF">EI545_07020</name>
</gene>
<evidence type="ECO:0000313" key="3">
    <source>
        <dbReference type="Proteomes" id="UP000282002"/>
    </source>
</evidence>
<evidence type="ECO:0000256" key="1">
    <source>
        <dbReference type="SAM" id="Phobius"/>
    </source>
</evidence>
<proteinExistence type="predicted"/>
<dbReference type="RefSeq" id="WP_125324809.1">
    <property type="nucleotide sequence ID" value="NZ_CP034328.1"/>
</dbReference>
<feature type="transmembrane region" description="Helical" evidence="1">
    <location>
        <begin position="47"/>
        <end position="69"/>
    </location>
</feature>
<organism evidence="2 3">
    <name type="scientific">Tabrizicola piscis</name>
    <dbReference type="NCBI Taxonomy" id="2494374"/>
    <lineage>
        <taxon>Bacteria</taxon>
        <taxon>Pseudomonadati</taxon>
        <taxon>Pseudomonadota</taxon>
        <taxon>Alphaproteobacteria</taxon>
        <taxon>Rhodobacterales</taxon>
        <taxon>Paracoccaceae</taxon>
        <taxon>Tabrizicola</taxon>
    </lineage>
</organism>
<name>A0A3S8U4W4_9RHOB</name>
<dbReference type="InterPro" id="IPR048136">
    <property type="entry name" value="STM3941-like"/>
</dbReference>
<sequence length="185" mass="20191">MTIIDHQTIEFSNRKLMLVLALSALMVLFGIWLAAGDFSNERRLVFVVAPLIGWATVLLGGLGCAAMFWQLAFGSKTALVLTKTGFTIPRYSRDEIPWGLVEEIDFATMHRNRFVVVKLASGAVAKIRRSGLAVWLERFAPPGLHLNAHAFGLSHDQLYATLHDHWLAAKAAPIGPAGSKPSAGE</sequence>
<reference evidence="2 3" key="1">
    <citation type="submission" date="2018-12" db="EMBL/GenBank/DDBJ databases">
        <title>Complete genome sequencing of Tabrizicola sp. K13M18.</title>
        <authorList>
            <person name="Bae J.-W."/>
        </authorList>
    </citation>
    <scope>NUCLEOTIDE SEQUENCE [LARGE SCALE GENOMIC DNA]</scope>
    <source>
        <strain evidence="2 3">K13M18</strain>
    </source>
</reference>
<keyword evidence="1" id="KW-0472">Membrane</keyword>
<dbReference type="Proteomes" id="UP000282002">
    <property type="component" value="Chromosome"/>
</dbReference>
<evidence type="ECO:0008006" key="4">
    <source>
        <dbReference type="Google" id="ProtNLM"/>
    </source>
</evidence>
<protein>
    <recommendedName>
        <fullName evidence="4">PH domain-containing protein</fullName>
    </recommendedName>
</protein>
<evidence type="ECO:0000313" key="2">
    <source>
        <dbReference type="EMBL" id="AZL58608.1"/>
    </source>
</evidence>
<dbReference type="NCBIfam" id="NF041635">
    <property type="entry name" value="STM3941_fam"/>
    <property type="match status" value="1"/>
</dbReference>
<keyword evidence="1" id="KW-1133">Transmembrane helix</keyword>
<dbReference type="KEGG" id="taw:EI545_07020"/>
<feature type="transmembrane region" description="Helical" evidence="1">
    <location>
        <begin position="16"/>
        <end position="35"/>
    </location>
</feature>
<accession>A0A3S8U4W4</accession>
<dbReference type="EMBL" id="CP034328">
    <property type="protein sequence ID" value="AZL58608.1"/>
    <property type="molecule type" value="Genomic_DNA"/>
</dbReference>
<keyword evidence="3" id="KW-1185">Reference proteome</keyword>
<keyword evidence="1" id="KW-0812">Transmembrane</keyword>
<dbReference type="AlphaFoldDB" id="A0A3S8U4W4"/>